<feature type="transmembrane region" description="Helical" evidence="1">
    <location>
        <begin position="236"/>
        <end position="253"/>
    </location>
</feature>
<feature type="transmembrane region" description="Helical" evidence="1">
    <location>
        <begin position="132"/>
        <end position="153"/>
    </location>
</feature>
<feature type="transmembrane region" description="Helical" evidence="1">
    <location>
        <begin position="406"/>
        <end position="426"/>
    </location>
</feature>
<dbReference type="AlphaFoldDB" id="A0A1I5THS9"/>
<dbReference type="GO" id="GO:0016757">
    <property type="term" value="F:glycosyltransferase activity"/>
    <property type="evidence" value="ECO:0007669"/>
    <property type="project" value="UniProtKB-KW"/>
</dbReference>
<gene>
    <name evidence="2" type="ORF">SAMN04487928_10943</name>
</gene>
<reference evidence="3" key="1">
    <citation type="submission" date="2016-10" db="EMBL/GenBank/DDBJ databases">
        <authorList>
            <person name="Varghese N."/>
            <person name="Submissions S."/>
        </authorList>
    </citation>
    <scope>NUCLEOTIDE SEQUENCE [LARGE SCALE GENOMIC DNA]</scope>
    <source>
        <strain evidence="3">P18</strain>
    </source>
</reference>
<keyword evidence="1" id="KW-0812">Transmembrane</keyword>
<name>A0A1I5THS9_9FIRM</name>
<keyword evidence="3" id="KW-1185">Reference proteome</keyword>
<protein>
    <submittedName>
        <fullName evidence="2">Dolichyl-phosphate-mannose-protein mannosyltransferase</fullName>
    </submittedName>
</protein>
<keyword evidence="1" id="KW-0472">Membrane</keyword>
<feature type="transmembrane region" description="Helical" evidence="1">
    <location>
        <begin position="258"/>
        <end position="278"/>
    </location>
</feature>
<dbReference type="RefSeq" id="WP_177201613.1">
    <property type="nucleotide sequence ID" value="NZ_FOXO01000009.1"/>
</dbReference>
<feature type="transmembrane region" description="Helical" evidence="1">
    <location>
        <begin position="379"/>
        <end position="400"/>
    </location>
</feature>
<feature type="transmembrane region" description="Helical" evidence="1">
    <location>
        <begin position="433"/>
        <end position="452"/>
    </location>
</feature>
<evidence type="ECO:0000256" key="1">
    <source>
        <dbReference type="SAM" id="Phobius"/>
    </source>
</evidence>
<keyword evidence="2" id="KW-0808">Transferase</keyword>
<dbReference type="Proteomes" id="UP000182624">
    <property type="component" value="Unassembled WGS sequence"/>
</dbReference>
<sequence length="580" mass="64446">MRIIDYYNYIMTAACVLTCAAAVVIYKKKSAGKNAVSDMSDRMTYLLLTITICIATFLRLFLLGCVPNGLQQDEASIGYEAFALAKYGVDRNGYAYPVHPLAFGSGGNSELMIYLNMISVKLFGTGIVKLRLIPAILGIATVFVFFFVLKEVFSAPAFAGKKNTLSIVGTAFLAVCPWHVILSRWSLDSNIMPFLQIIGLYTFLVALRKKTAKSFALSAALLAIGMYGYGAGTMVIPMFIVIACIYALIKGALNVKKLIISAAVFMIIFMPLFLFYAVNYLGVPEIVTDYFCINKLTATRSGEVFLTLDSSLPQKLLNNLKVLGLVLTVGNDEDMLCHFYPGYATLFEFTFPITFTGLFLVFKDFFVGLKKKAEDDSEYLCNNAAFAAFLIANIVLSIAVETDISRMVTLFIPLVYAFVRGFDFILSNSKRLAAVLLIMVLLADISFVKDYFTDFNSKVISIFMPTYGDAVARAYEIAGDDRQVYSTYDGLSAPFIVALYYTDYNPIAFNDTVEYYDDEAMFRTAKSFGNFVFADIPENFESEEYENTVFVVSSAEVSRFEETGNYIVENMGGYSVAYKE</sequence>
<organism evidence="2 3">
    <name type="scientific">Butyrivibrio proteoclasticus</name>
    <dbReference type="NCBI Taxonomy" id="43305"/>
    <lineage>
        <taxon>Bacteria</taxon>
        <taxon>Bacillati</taxon>
        <taxon>Bacillota</taxon>
        <taxon>Clostridia</taxon>
        <taxon>Lachnospirales</taxon>
        <taxon>Lachnospiraceae</taxon>
        <taxon>Butyrivibrio</taxon>
    </lineage>
</organism>
<proteinExistence type="predicted"/>
<keyword evidence="2" id="KW-0328">Glycosyltransferase</keyword>
<feature type="transmembrane region" description="Helical" evidence="1">
    <location>
        <begin position="165"/>
        <end position="185"/>
    </location>
</feature>
<feature type="transmembrane region" description="Helical" evidence="1">
    <location>
        <begin position="349"/>
        <end position="367"/>
    </location>
</feature>
<feature type="transmembrane region" description="Helical" evidence="1">
    <location>
        <begin position="45"/>
        <end position="62"/>
    </location>
</feature>
<dbReference type="EMBL" id="FOXO01000009">
    <property type="protein sequence ID" value="SFP82624.1"/>
    <property type="molecule type" value="Genomic_DNA"/>
</dbReference>
<evidence type="ECO:0000313" key="2">
    <source>
        <dbReference type="EMBL" id="SFP82624.1"/>
    </source>
</evidence>
<evidence type="ECO:0000313" key="3">
    <source>
        <dbReference type="Proteomes" id="UP000182624"/>
    </source>
</evidence>
<feature type="transmembrane region" description="Helical" evidence="1">
    <location>
        <begin position="6"/>
        <end position="25"/>
    </location>
</feature>
<keyword evidence="1" id="KW-1133">Transmembrane helix</keyword>
<feature type="transmembrane region" description="Helical" evidence="1">
    <location>
        <begin position="191"/>
        <end position="207"/>
    </location>
</feature>
<accession>A0A1I5THS9</accession>